<gene>
    <name evidence="2" type="ORF">BJBARM5_0861</name>
</gene>
<reference evidence="3" key="1">
    <citation type="journal article" date="2010" name="Proc. Natl. Acad. Sci. U.S.A.">
        <title>Enigmatic, ultrasmall, uncultivated Archaea.</title>
        <authorList>
            <person name="Baker B.J."/>
            <person name="Comolli L.R."/>
            <person name="Dick G.J."/>
            <person name="Hauser L.J."/>
            <person name="Hyatt D."/>
            <person name="Dill B.D."/>
            <person name="Land M.L."/>
            <person name="Verberkmoes N.C."/>
            <person name="Hettich R.L."/>
            <person name="Banfield J.F."/>
        </authorList>
    </citation>
    <scope>NUCLEOTIDE SEQUENCE [LARGE SCALE GENOMIC DNA]</scope>
</reference>
<sequence length="166" mass="18963">MINRVLKRYELEKGAKVFIIIGLLLILISWILAIHYLTVNQIAKDRLALLLIPLIFTAIAAILLLVIKYRYTIFERYPYLMNLPSIIYRIGGGKDTKKQSIAFNMIFTVHSLVLTFLGLLSILLTLSIGSAAKVNSPFFYSYFVVIAALIISVFLIYRRIYIKLTS</sequence>
<evidence type="ECO:0000256" key="1">
    <source>
        <dbReference type="SAM" id="Phobius"/>
    </source>
</evidence>
<evidence type="ECO:0000313" key="3">
    <source>
        <dbReference type="Proteomes" id="UP000009376"/>
    </source>
</evidence>
<organism evidence="2 3">
    <name type="scientific">Candidatus Parvarchaeum acidophilus ARMAN-5</name>
    <dbReference type="NCBI Taxonomy" id="662762"/>
    <lineage>
        <taxon>Archaea</taxon>
        <taxon>Candidatus Parvarchaeota</taxon>
        <taxon>Candidatus Parvarchaeum</taxon>
    </lineage>
</organism>
<accession>D6GWI4</accession>
<dbReference type="EMBL" id="GG745598">
    <property type="protein sequence ID" value="EFD92418.1"/>
    <property type="molecule type" value="Genomic_DNA"/>
</dbReference>
<keyword evidence="1" id="KW-1133">Transmembrane helix</keyword>
<keyword evidence="1" id="KW-0812">Transmembrane</keyword>
<name>D6GWI4_PARA5</name>
<proteinExistence type="predicted"/>
<feature type="transmembrane region" description="Helical" evidence="1">
    <location>
        <begin position="48"/>
        <end position="67"/>
    </location>
</feature>
<protein>
    <submittedName>
        <fullName evidence="2">Uncharacterized protein</fullName>
    </submittedName>
</protein>
<evidence type="ECO:0000313" key="2">
    <source>
        <dbReference type="EMBL" id="EFD92418.1"/>
    </source>
</evidence>
<dbReference type="Proteomes" id="UP000009376">
    <property type="component" value="Unassembled WGS sequence"/>
</dbReference>
<feature type="transmembrane region" description="Helical" evidence="1">
    <location>
        <begin position="101"/>
        <end position="126"/>
    </location>
</feature>
<feature type="transmembrane region" description="Helical" evidence="1">
    <location>
        <begin position="17"/>
        <end position="36"/>
    </location>
</feature>
<feature type="transmembrane region" description="Helical" evidence="1">
    <location>
        <begin position="138"/>
        <end position="157"/>
    </location>
</feature>
<keyword evidence="1" id="KW-0472">Membrane</keyword>
<dbReference type="AlphaFoldDB" id="D6GWI4"/>